<dbReference type="PROSITE" id="PS50011">
    <property type="entry name" value="PROTEIN_KINASE_DOM"/>
    <property type="match status" value="1"/>
</dbReference>
<evidence type="ECO:0000259" key="9">
    <source>
        <dbReference type="PROSITE" id="PS50011"/>
    </source>
</evidence>
<evidence type="ECO:0000256" key="7">
    <source>
        <dbReference type="ARBA" id="ARBA00023136"/>
    </source>
</evidence>
<dbReference type="Pfam" id="PF07714">
    <property type="entry name" value="PK_Tyr_Ser-Thr"/>
    <property type="match status" value="1"/>
</dbReference>
<dbReference type="InterPro" id="IPR032675">
    <property type="entry name" value="LRR_dom_sf"/>
</dbReference>
<dbReference type="InterPro" id="IPR000719">
    <property type="entry name" value="Prot_kinase_dom"/>
</dbReference>
<evidence type="ECO:0000313" key="10">
    <source>
        <dbReference type="EMBL" id="RLM69950.1"/>
    </source>
</evidence>
<dbReference type="FunFam" id="1.10.510.10:FF:000095">
    <property type="entry name" value="protein STRUBBELIG-RECEPTOR FAMILY 8"/>
    <property type="match status" value="1"/>
</dbReference>
<dbReference type="OrthoDB" id="2151624at2759"/>
<dbReference type="Gene3D" id="3.80.10.10">
    <property type="entry name" value="Ribonuclease Inhibitor"/>
    <property type="match status" value="1"/>
</dbReference>
<evidence type="ECO:0000313" key="11">
    <source>
        <dbReference type="Proteomes" id="UP000275267"/>
    </source>
</evidence>
<dbReference type="PANTHER" id="PTHR48006:SF88">
    <property type="entry name" value="LRR RECEPTOR-LIKE KINASE FAMILY PROTEIN"/>
    <property type="match status" value="1"/>
</dbReference>
<dbReference type="InterPro" id="IPR001245">
    <property type="entry name" value="Ser-Thr/Tyr_kinase_cat_dom"/>
</dbReference>
<dbReference type="InterPro" id="IPR001611">
    <property type="entry name" value="Leu-rich_rpt"/>
</dbReference>
<dbReference type="PANTHER" id="PTHR48006">
    <property type="entry name" value="LEUCINE-RICH REPEAT-CONTAINING PROTEIN DDB_G0281931-RELATED"/>
    <property type="match status" value="1"/>
</dbReference>
<comment type="subcellular location">
    <subcellularLocation>
        <location evidence="1">Membrane</location>
    </subcellularLocation>
</comment>
<sequence length="719" mass="79413">MVIRTSQMPDLPRGVDPDSYFLSWLADRELQWSCIQRKHSKKIPVQEKERKEYRDLSREFSNEISVIIIQVAAGTIMVALKDMTVLKTQKHLMSFFAELPIQSASCNLAAAILPLFLSNMAILNLRTAACRTPRSPLCYGSVSDIECLRRVKASIDPSNKLDWKFNNHTEGSICGFRGVDCWNPNENKVLSLHLGSMGLKGGFPDGLENCSSMTSLDLSSNSLSGPIPADISKQLQYITNLDLSYNSFSGEIPEALANCTYLNAVNLQHNKLTGMLPGQLAALGRLTQFNVADNQLSGQIPSSLSKFPPSNFANQDLCGRPLSNDCTATSSGRTGVIVGSAVGGAVITLIIVAVVLFILLRKMPAKKKEKDVEENKWAKSIKGAKGVKVSMFEKSVSKMKLNDLMKATGDFTKENIIGTGRSGTMYRATLPDGSFLAIKRLQDTQHSESQFTSEMSTLGSVRQRNLVPLLGYCIAKNERLLVYKYMPKGSLYDHLHQQSSDKKALQWSLRLKIAIGTARGLAWLHHSCNPRILHRNISSKCILIDDDYEPKISDFGLARLMNPIDTHLSTFVNGEFGDLGYVAPEYTRTLVATPKGDVYSFGVVLLELVTGEEPTHVSNAPENFKGSLVDWITYLSNNSILQDAVDKSLIGKDNDAELLQCMKVACSCVLSSPKERPTMFEVYQLLRAVGEKYHFSAADDELTMQPQTTDPEDELIVAN</sequence>
<dbReference type="STRING" id="4540.A0A3L6Q640"/>
<dbReference type="FunFam" id="3.30.200.20:FF:000428">
    <property type="entry name" value="Inactive LRR receptor-like serine/threonine-protein kinase BIR2"/>
    <property type="match status" value="1"/>
</dbReference>
<dbReference type="InterPro" id="IPR011009">
    <property type="entry name" value="Kinase-like_dom_sf"/>
</dbReference>
<protein>
    <recommendedName>
        <fullName evidence="9">Protein kinase domain-containing protein</fullName>
    </recommendedName>
</protein>
<dbReference type="GO" id="GO:0005524">
    <property type="term" value="F:ATP binding"/>
    <property type="evidence" value="ECO:0007669"/>
    <property type="project" value="InterPro"/>
</dbReference>
<evidence type="ECO:0000256" key="8">
    <source>
        <dbReference type="SAM" id="Phobius"/>
    </source>
</evidence>
<feature type="transmembrane region" description="Helical" evidence="8">
    <location>
        <begin position="92"/>
        <end position="117"/>
    </location>
</feature>
<dbReference type="InterPro" id="IPR051824">
    <property type="entry name" value="LRR_Rcpt-Like_S/T_Kinase"/>
</dbReference>
<keyword evidence="6 8" id="KW-1133">Transmembrane helix</keyword>
<dbReference type="SUPFAM" id="SSF56112">
    <property type="entry name" value="Protein kinase-like (PK-like)"/>
    <property type="match status" value="1"/>
</dbReference>
<dbReference type="FunFam" id="3.80.10.10:FF:000400">
    <property type="entry name" value="Nuclear pore complex protein NUP107"/>
    <property type="match status" value="1"/>
</dbReference>
<evidence type="ECO:0000256" key="1">
    <source>
        <dbReference type="ARBA" id="ARBA00004370"/>
    </source>
</evidence>
<dbReference type="SUPFAM" id="SSF52058">
    <property type="entry name" value="L domain-like"/>
    <property type="match status" value="1"/>
</dbReference>
<keyword evidence="2" id="KW-0433">Leucine-rich repeat</keyword>
<keyword evidence="7 8" id="KW-0472">Membrane</keyword>
<evidence type="ECO:0000256" key="4">
    <source>
        <dbReference type="ARBA" id="ARBA00022729"/>
    </source>
</evidence>
<keyword evidence="11" id="KW-1185">Reference proteome</keyword>
<proteinExistence type="predicted"/>
<dbReference type="AlphaFoldDB" id="A0A3L6Q640"/>
<dbReference type="Pfam" id="PF00560">
    <property type="entry name" value="LRR_1"/>
    <property type="match status" value="3"/>
</dbReference>
<feature type="transmembrane region" description="Helical" evidence="8">
    <location>
        <begin position="60"/>
        <end position="80"/>
    </location>
</feature>
<evidence type="ECO:0000256" key="3">
    <source>
        <dbReference type="ARBA" id="ARBA00022692"/>
    </source>
</evidence>
<organism evidence="10 11">
    <name type="scientific">Panicum miliaceum</name>
    <name type="common">Proso millet</name>
    <name type="synonym">Broomcorn millet</name>
    <dbReference type="NCBI Taxonomy" id="4540"/>
    <lineage>
        <taxon>Eukaryota</taxon>
        <taxon>Viridiplantae</taxon>
        <taxon>Streptophyta</taxon>
        <taxon>Embryophyta</taxon>
        <taxon>Tracheophyta</taxon>
        <taxon>Spermatophyta</taxon>
        <taxon>Magnoliopsida</taxon>
        <taxon>Liliopsida</taxon>
        <taxon>Poales</taxon>
        <taxon>Poaceae</taxon>
        <taxon>PACMAD clade</taxon>
        <taxon>Panicoideae</taxon>
        <taxon>Panicodae</taxon>
        <taxon>Paniceae</taxon>
        <taxon>Panicinae</taxon>
        <taxon>Panicum</taxon>
        <taxon>Panicum sect. Panicum</taxon>
    </lineage>
</organism>
<accession>A0A3L6Q640</accession>
<evidence type="ECO:0000256" key="5">
    <source>
        <dbReference type="ARBA" id="ARBA00022737"/>
    </source>
</evidence>
<evidence type="ECO:0000256" key="6">
    <source>
        <dbReference type="ARBA" id="ARBA00022989"/>
    </source>
</evidence>
<evidence type="ECO:0000256" key="2">
    <source>
        <dbReference type="ARBA" id="ARBA00022614"/>
    </source>
</evidence>
<comment type="caution">
    <text evidence="10">The sequence shown here is derived from an EMBL/GenBank/DDBJ whole genome shotgun (WGS) entry which is preliminary data.</text>
</comment>
<dbReference type="Gene3D" id="3.30.200.20">
    <property type="entry name" value="Phosphorylase Kinase, domain 1"/>
    <property type="match status" value="1"/>
</dbReference>
<dbReference type="Gene3D" id="1.10.510.10">
    <property type="entry name" value="Transferase(Phosphotransferase) domain 1"/>
    <property type="match status" value="1"/>
</dbReference>
<dbReference type="GO" id="GO:0016020">
    <property type="term" value="C:membrane"/>
    <property type="evidence" value="ECO:0007669"/>
    <property type="project" value="UniProtKB-SubCell"/>
</dbReference>
<keyword evidence="4" id="KW-0732">Signal</keyword>
<reference evidence="11" key="1">
    <citation type="journal article" date="2019" name="Nat. Commun.">
        <title>The genome of broomcorn millet.</title>
        <authorList>
            <person name="Zou C."/>
            <person name="Miki D."/>
            <person name="Li D."/>
            <person name="Tang Q."/>
            <person name="Xiao L."/>
            <person name="Rajput S."/>
            <person name="Deng P."/>
            <person name="Jia W."/>
            <person name="Huang R."/>
            <person name="Zhang M."/>
            <person name="Sun Y."/>
            <person name="Hu J."/>
            <person name="Fu X."/>
            <person name="Schnable P.S."/>
            <person name="Li F."/>
            <person name="Zhang H."/>
            <person name="Feng B."/>
            <person name="Zhu X."/>
            <person name="Liu R."/>
            <person name="Schnable J.C."/>
            <person name="Zhu J.-K."/>
            <person name="Zhang H."/>
        </authorList>
    </citation>
    <scope>NUCLEOTIDE SEQUENCE [LARGE SCALE GENOMIC DNA]</scope>
</reference>
<name>A0A3L6Q640_PANMI</name>
<keyword evidence="3 8" id="KW-0812">Transmembrane</keyword>
<dbReference type="GO" id="GO:0004672">
    <property type="term" value="F:protein kinase activity"/>
    <property type="evidence" value="ECO:0007669"/>
    <property type="project" value="InterPro"/>
</dbReference>
<gene>
    <name evidence="10" type="ORF">C2845_PM17G04760</name>
</gene>
<dbReference type="CDD" id="cd14066">
    <property type="entry name" value="STKc_IRAK"/>
    <property type="match status" value="1"/>
</dbReference>
<feature type="domain" description="Protein kinase" evidence="9">
    <location>
        <begin position="411"/>
        <end position="686"/>
    </location>
</feature>
<dbReference type="EMBL" id="PQIB02000014">
    <property type="protein sequence ID" value="RLM69950.1"/>
    <property type="molecule type" value="Genomic_DNA"/>
</dbReference>
<feature type="transmembrane region" description="Helical" evidence="8">
    <location>
        <begin position="336"/>
        <end position="360"/>
    </location>
</feature>
<dbReference type="Proteomes" id="UP000275267">
    <property type="component" value="Unassembled WGS sequence"/>
</dbReference>
<keyword evidence="5" id="KW-0677">Repeat</keyword>